<reference evidence="7 8" key="1">
    <citation type="journal article" date="2012" name="J. Bacteriol.">
        <title>Genome Sequence of Nitratireductor aquibiodomus Strain RA22.</title>
        <authorList>
            <person name="Singh A."/>
            <person name="Jangir P.K."/>
            <person name="Kumari C."/>
            <person name="Sharma R."/>
        </authorList>
    </citation>
    <scope>NUCLEOTIDE SEQUENCE [LARGE SCALE GENOMIC DNA]</scope>
    <source>
        <strain evidence="7 8">RA22</strain>
    </source>
</reference>
<dbReference type="GO" id="GO:0005886">
    <property type="term" value="C:plasma membrane"/>
    <property type="evidence" value="ECO:0007669"/>
    <property type="project" value="UniProtKB-SubCell"/>
</dbReference>
<evidence type="ECO:0000259" key="6">
    <source>
        <dbReference type="Pfam" id="PF08352"/>
    </source>
</evidence>
<evidence type="ECO:0000313" key="7">
    <source>
        <dbReference type="EMBL" id="EIM74369.1"/>
    </source>
</evidence>
<accession>I5BXR7</accession>
<feature type="compositionally biased region" description="Low complexity" evidence="5">
    <location>
        <begin position="181"/>
        <end position="207"/>
    </location>
</feature>
<feature type="compositionally biased region" description="Basic residues" evidence="5">
    <location>
        <begin position="17"/>
        <end position="37"/>
    </location>
</feature>
<feature type="compositionally biased region" description="Basic and acidic residues" evidence="5">
    <location>
        <begin position="38"/>
        <end position="52"/>
    </location>
</feature>
<evidence type="ECO:0000256" key="3">
    <source>
        <dbReference type="ARBA" id="ARBA00022741"/>
    </source>
</evidence>
<feature type="region of interest" description="Disordered" evidence="5">
    <location>
        <begin position="1"/>
        <end position="155"/>
    </location>
</feature>
<dbReference type="InterPro" id="IPR013563">
    <property type="entry name" value="Oligopep_ABC_C"/>
</dbReference>
<evidence type="ECO:0000256" key="5">
    <source>
        <dbReference type="SAM" id="MobiDB-lite"/>
    </source>
</evidence>
<comment type="caution">
    <text evidence="7">The sequence shown here is derived from an EMBL/GenBank/DDBJ whole genome shotgun (WGS) entry which is preliminary data.</text>
</comment>
<dbReference type="GO" id="GO:0005524">
    <property type="term" value="F:ATP binding"/>
    <property type="evidence" value="ECO:0007669"/>
    <property type="project" value="UniProtKB-KW"/>
</dbReference>
<dbReference type="Proteomes" id="UP000004622">
    <property type="component" value="Unassembled WGS sequence"/>
</dbReference>
<keyword evidence="3" id="KW-0547">Nucleotide-binding</keyword>
<keyword evidence="2" id="KW-0813">Transport</keyword>
<evidence type="ECO:0000256" key="1">
    <source>
        <dbReference type="ARBA" id="ARBA00004202"/>
    </source>
</evidence>
<evidence type="ECO:0000313" key="8">
    <source>
        <dbReference type="Proteomes" id="UP000004622"/>
    </source>
</evidence>
<dbReference type="AlphaFoldDB" id="I5BXR7"/>
<dbReference type="EMBL" id="AJXZ01000029">
    <property type="protein sequence ID" value="EIM74369.1"/>
    <property type="molecule type" value="Genomic_DNA"/>
</dbReference>
<feature type="compositionally biased region" description="Basic and acidic residues" evidence="5">
    <location>
        <begin position="118"/>
        <end position="140"/>
    </location>
</feature>
<keyword evidence="4" id="KW-0067">ATP-binding</keyword>
<evidence type="ECO:0000256" key="2">
    <source>
        <dbReference type="ARBA" id="ARBA00022448"/>
    </source>
</evidence>
<name>I5BXR7_9HYPH</name>
<feature type="compositionally biased region" description="Basic and acidic residues" evidence="5">
    <location>
        <begin position="60"/>
        <end position="94"/>
    </location>
</feature>
<organism evidence="7 8">
    <name type="scientific">Nitratireductor aquibiodomus RA22</name>
    <dbReference type="NCBI Taxonomy" id="1189611"/>
    <lineage>
        <taxon>Bacteria</taxon>
        <taxon>Pseudomonadati</taxon>
        <taxon>Pseudomonadota</taxon>
        <taxon>Alphaproteobacteria</taxon>
        <taxon>Hyphomicrobiales</taxon>
        <taxon>Phyllobacteriaceae</taxon>
        <taxon>Nitratireductor</taxon>
    </lineage>
</organism>
<feature type="domain" description="Oligopeptide/dipeptide ABC transporter C-terminal" evidence="6">
    <location>
        <begin position="243"/>
        <end position="275"/>
    </location>
</feature>
<protein>
    <submittedName>
        <fullName evidence="7">Dipeptide ABC transporter permease/ATPase</fullName>
    </submittedName>
</protein>
<gene>
    <name evidence="7" type="ORF">A33O_11802</name>
</gene>
<evidence type="ECO:0000256" key="4">
    <source>
        <dbReference type="ARBA" id="ARBA00022840"/>
    </source>
</evidence>
<comment type="subcellular location">
    <subcellularLocation>
        <location evidence="1">Cell membrane</location>
        <topology evidence="1">Peripheral membrane protein</topology>
    </subcellularLocation>
</comment>
<dbReference type="GO" id="GO:0015833">
    <property type="term" value="P:peptide transport"/>
    <property type="evidence" value="ECO:0007669"/>
    <property type="project" value="InterPro"/>
</dbReference>
<dbReference type="Pfam" id="PF08352">
    <property type="entry name" value="oligo_HPY"/>
    <property type="match status" value="1"/>
</dbReference>
<proteinExistence type="predicted"/>
<feature type="region of interest" description="Disordered" evidence="5">
    <location>
        <begin position="171"/>
        <end position="213"/>
    </location>
</feature>
<sequence length="284" mass="32103">MKRRRREHAHERDRPGNTRHHARLSHRRRIFRQRPHHQCAERDRPQGRERQNAGHRRRIGLREIHPRPHHDDDRRTHLRRAADRRQAGGDRQEGRGFGNAPQGADRVPEPLWLAEPAPEDRRCADGTAHHQREGSREGAARTRHGNAPESRLAGRALQPLSAYVLRRPAPAHRHRARADAEAAPAGAGRAGFRARPFGAGAGSEPSGGPAGRVRPHLCLHQPRPFGGALYRRRGDGDVFRRSVEYGTRDAVFTDPQHEYTQSLFAATPRADVESIRKRLAEKAA</sequence>